<evidence type="ECO:0000259" key="3">
    <source>
        <dbReference type="Pfam" id="PF21666"/>
    </source>
</evidence>
<proteinExistence type="predicted"/>
<dbReference type="EMBL" id="CDMC01000011">
    <property type="protein sequence ID" value="CEL08501.1"/>
    <property type="molecule type" value="Genomic_DNA"/>
</dbReference>
<organism evidence="4 5">
    <name type="scientific">Aspergillus calidoustus</name>
    <dbReference type="NCBI Taxonomy" id="454130"/>
    <lineage>
        <taxon>Eukaryota</taxon>
        <taxon>Fungi</taxon>
        <taxon>Dikarya</taxon>
        <taxon>Ascomycota</taxon>
        <taxon>Pezizomycotina</taxon>
        <taxon>Eurotiomycetes</taxon>
        <taxon>Eurotiomycetidae</taxon>
        <taxon>Eurotiales</taxon>
        <taxon>Aspergillaceae</taxon>
        <taxon>Aspergillus</taxon>
        <taxon>Aspergillus subgen. Nidulantes</taxon>
    </lineage>
</organism>
<dbReference type="InterPro" id="IPR049207">
    <property type="entry name" value="DUF4246_N"/>
</dbReference>
<evidence type="ECO:0000313" key="4">
    <source>
        <dbReference type="EMBL" id="CEL08501.1"/>
    </source>
</evidence>
<keyword evidence="5" id="KW-1185">Reference proteome</keyword>
<name>A0A0U4ZFK5_ASPCI</name>
<reference evidence="5" key="1">
    <citation type="journal article" date="2016" name="Genome Announc.">
        <title>Draft genome sequences of fungus Aspergillus calidoustus.</title>
        <authorList>
            <person name="Horn F."/>
            <person name="Linde J."/>
            <person name="Mattern D.J."/>
            <person name="Walther G."/>
            <person name="Guthke R."/>
            <person name="Scherlach K."/>
            <person name="Martin K."/>
            <person name="Brakhage A.A."/>
            <person name="Petzke L."/>
            <person name="Valiante V."/>
        </authorList>
    </citation>
    <scope>NUCLEOTIDE SEQUENCE [LARGE SCALE GENOMIC DNA]</scope>
    <source>
        <strain evidence="5">SF006504</strain>
    </source>
</reference>
<dbReference type="AlphaFoldDB" id="A0A0U4ZFK5"/>
<dbReference type="PANTHER" id="PTHR33119:SF1">
    <property type="entry name" value="FE2OG DIOXYGENASE DOMAIN-CONTAINING PROTEIN"/>
    <property type="match status" value="1"/>
</dbReference>
<accession>A0A0U4ZFK5</accession>
<evidence type="ECO:0000259" key="2">
    <source>
        <dbReference type="Pfam" id="PF14033"/>
    </source>
</evidence>
<sequence length="657" mass="75455">MTRMNDAMMAFAMCRTPRNGATIAPTAQINKPSTTPTIRAPIAIDLHAMQRCRSFLGVGQRAMGAASTRARIMSTASRPQGQLEMPGFNVPLNTDPGENVACTWWTNGFPNALDSDHIHGGYLDRLVTHREIIMLRVMNSITDKRDWDKKVFDDQITAKWRAELLQSGQDVSSRMINWIIQELRWKAGIFAATRFVEVFDDGVVKSDSAISQELRTALQRAVAPLEDMPDEQKDYHPGSDNTVVDLVHPSLFPVVYGRTRVLPDRVIGLDDCLNSIGEGEVVPTPPYDQAVPITLESFSRRHFSHYKNPPEYSTKFQWLPCEVELRENKECRIASYINNAHPIEHRPLYDVVEKIIARTIPLWEKSLTKQVCEGERIKYNGVEYEEDAEPEPKYPENLDENFDEDEFGERWQAWFDRRRIKQPEPPTRFVINEHIGEEPVDFWKHFPGQNLQVIVKLANIELTPEKPRYAGGTWHIEGQLNERIAASAIYYYDNQNITSSSLSFRHRGMNDFYDFHYEQCQHQFLQHVYGFPDDVDGHNEVLITQELGSVECRGGRLVTFPNTLQHCVSPFSLADSSKPGHRKILALFLVDPHRRVISSANVPPQREDWRDEKSAAHGGMSTEEAKAYRLELMEERGMKSEHINYDFQQGEFRLCEH</sequence>
<gene>
    <name evidence="4" type="ORF">ASPCAL11650</name>
</gene>
<dbReference type="PANTHER" id="PTHR33119">
    <property type="entry name" value="IFI3P"/>
    <property type="match status" value="1"/>
</dbReference>
<evidence type="ECO:0000256" key="1">
    <source>
        <dbReference type="SAM" id="MobiDB-lite"/>
    </source>
</evidence>
<dbReference type="Pfam" id="PF21666">
    <property type="entry name" value="DUF4246_N"/>
    <property type="match status" value="1"/>
</dbReference>
<dbReference type="OrthoDB" id="415532at2759"/>
<feature type="region of interest" description="Disordered" evidence="1">
    <location>
        <begin position="601"/>
        <end position="622"/>
    </location>
</feature>
<dbReference type="Pfam" id="PF14033">
    <property type="entry name" value="DUF4246"/>
    <property type="match status" value="1"/>
</dbReference>
<dbReference type="Proteomes" id="UP000054771">
    <property type="component" value="Unassembled WGS sequence"/>
</dbReference>
<evidence type="ECO:0000313" key="5">
    <source>
        <dbReference type="Proteomes" id="UP000054771"/>
    </source>
</evidence>
<feature type="domain" description="DUF4246" evidence="2">
    <location>
        <begin position="174"/>
        <end position="612"/>
    </location>
</feature>
<feature type="domain" description="DUF4246" evidence="3">
    <location>
        <begin position="85"/>
        <end position="163"/>
    </location>
</feature>
<dbReference type="STRING" id="454130.A0A0U4ZFK5"/>
<feature type="compositionally biased region" description="Basic and acidic residues" evidence="1">
    <location>
        <begin position="605"/>
        <end position="615"/>
    </location>
</feature>
<dbReference type="InterPro" id="IPR049192">
    <property type="entry name" value="DUF4246_C"/>
</dbReference>
<dbReference type="OMA" id="GYDWEPS"/>
<protein>
    <submittedName>
        <fullName evidence="4">Uncharacterized protein</fullName>
    </submittedName>
</protein>
<dbReference type="InterPro" id="IPR025340">
    <property type="entry name" value="DUF4246"/>
</dbReference>